<evidence type="ECO:0000256" key="1">
    <source>
        <dbReference type="SAM" id="MobiDB-lite"/>
    </source>
</evidence>
<name>A0A8R1E4E1_CAEJA</name>
<sequence>MTTCSNVTDNTMVAPAEYSQTLEESRLLSQSSMDEPPPSEQSGESDIVGLCVASLELLVDTKSPMPDILSDPIVAISLAIYKDVCREATPQIHHLLTLLPKSGLQDEEQDRVLEFPSEIEMLEHVAKLIVEHDVDMLIGYETIRLSWGYFMRRLTLLGTTISMDRMFTPEADNRNEKEKEKDKGEERITVAAPNGRLLISVWKVVRSDLKLRNYDLGSATAEVLRRKIPMLDNPTLMKRANIGRSTVRNDVYAHLLKLSTINVALLIEMNWFLKNAEMARVYGFQFHEVWTRGSQLRVESMLLRLAHRMQFVAPSITHLQRNL</sequence>
<dbReference type="SUPFAM" id="SSF53098">
    <property type="entry name" value="Ribonuclease H-like"/>
    <property type="match status" value="1"/>
</dbReference>
<keyword evidence="4" id="KW-1185">Reference proteome</keyword>
<accession>A0A8R1E4E1</accession>
<dbReference type="InterPro" id="IPR006133">
    <property type="entry name" value="DNA-dir_DNA_pol_B_exonuc"/>
</dbReference>
<dbReference type="GO" id="GO:0042276">
    <property type="term" value="P:error-prone translesion synthesis"/>
    <property type="evidence" value="ECO:0007669"/>
    <property type="project" value="TreeGrafter"/>
</dbReference>
<dbReference type="GO" id="GO:0003676">
    <property type="term" value="F:nucleic acid binding"/>
    <property type="evidence" value="ECO:0007669"/>
    <property type="project" value="InterPro"/>
</dbReference>
<dbReference type="PANTHER" id="PTHR45812">
    <property type="entry name" value="DNA POLYMERASE ZETA CATALYTIC SUBUNIT"/>
    <property type="match status" value="1"/>
</dbReference>
<dbReference type="InterPro" id="IPR030559">
    <property type="entry name" value="PolZ_Rev3"/>
</dbReference>
<evidence type="ECO:0000313" key="3">
    <source>
        <dbReference type="EnsemblMetazoa" id="CJA20860.1"/>
    </source>
</evidence>
<dbReference type="AlphaFoldDB" id="A0A8R1E4E1"/>
<dbReference type="Gene3D" id="3.30.420.10">
    <property type="entry name" value="Ribonuclease H-like superfamily/Ribonuclease H"/>
    <property type="match status" value="1"/>
</dbReference>
<organism evidence="3 4">
    <name type="scientific">Caenorhabditis japonica</name>
    <dbReference type="NCBI Taxonomy" id="281687"/>
    <lineage>
        <taxon>Eukaryota</taxon>
        <taxon>Metazoa</taxon>
        <taxon>Ecdysozoa</taxon>
        <taxon>Nematoda</taxon>
        <taxon>Chromadorea</taxon>
        <taxon>Rhabditida</taxon>
        <taxon>Rhabditina</taxon>
        <taxon>Rhabditomorpha</taxon>
        <taxon>Rhabditoidea</taxon>
        <taxon>Rhabditidae</taxon>
        <taxon>Peloderinae</taxon>
        <taxon>Caenorhabditis</taxon>
    </lineage>
</organism>
<protein>
    <submittedName>
        <fullName evidence="3">DNA_pol_B_exo1 domain-containing protein</fullName>
    </submittedName>
</protein>
<evidence type="ECO:0000313" key="4">
    <source>
        <dbReference type="Proteomes" id="UP000005237"/>
    </source>
</evidence>
<dbReference type="InterPro" id="IPR036397">
    <property type="entry name" value="RNaseH_sf"/>
</dbReference>
<reference evidence="3" key="2">
    <citation type="submission" date="2022-06" db="UniProtKB">
        <authorList>
            <consortium name="EnsemblMetazoa"/>
        </authorList>
    </citation>
    <scope>IDENTIFICATION</scope>
    <source>
        <strain evidence="3">DF5081</strain>
    </source>
</reference>
<dbReference type="InterPro" id="IPR012337">
    <property type="entry name" value="RNaseH-like_sf"/>
</dbReference>
<dbReference type="EnsemblMetazoa" id="CJA20860.1">
    <property type="protein sequence ID" value="CJA20860.1"/>
    <property type="gene ID" value="WBGene00176432"/>
</dbReference>
<dbReference type="GO" id="GO:0005634">
    <property type="term" value="C:nucleus"/>
    <property type="evidence" value="ECO:0007669"/>
    <property type="project" value="TreeGrafter"/>
</dbReference>
<proteinExistence type="predicted"/>
<reference evidence="4" key="1">
    <citation type="submission" date="2010-08" db="EMBL/GenBank/DDBJ databases">
        <authorList>
            <consortium name="Caenorhabditis japonica Sequencing Consortium"/>
            <person name="Wilson R.K."/>
        </authorList>
    </citation>
    <scope>NUCLEOTIDE SEQUENCE [LARGE SCALE GENOMIC DNA]</scope>
    <source>
        <strain evidence="4">DF5081</strain>
    </source>
</reference>
<dbReference type="Proteomes" id="UP000005237">
    <property type="component" value="Unassembled WGS sequence"/>
</dbReference>
<dbReference type="PANTHER" id="PTHR45812:SF1">
    <property type="entry name" value="DNA POLYMERASE ZETA CATALYTIC SUBUNIT"/>
    <property type="match status" value="1"/>
</dbReference>
<dbReference type="Pfam" id="PF03104">
    <property type="entry name" value="DNA_pol_B_exo1"/>
    <property type="match status" value="1"/>
</dbReference>
<dbReference type="GO" id="GO:0016035">
    <property type="term" value="C:zeta DNA polymerase complex"/>
    <property type="evidence" value="ECO:0007669"/>
    <property type="project" value="InterPro"/>
</dbReference>
<feature type="domain" description="DNA-directed DNA polymerase family B exonuclease" evidence="2">
    <location>
        <begin position="60"/>
        <end position="216"/>
    </location>
</feature>
<feature type="region of interest" description="Disordered" evidence="1">
    <location>
        <begin position="24"/>
        <end position="44"/>
    </location>
</feature>
<evidence type="ECO:0000259" key="2">
    <source>
        <dbReference type="Pfam" id="PF03104"/>
    </source>
</evidence>
<feature type="compositionally biased region" description="Polar residues" evidence="1">
    <location>
        <begin position="24"/>
        <end position="33"/>
    </location>
</feature>
<dbReference type="GO" id="GO:0000724">
    <property type="term" value="P:double-strand break repair via homologous recombination"/>
    <property type="evidence" value="ECO:0007669"/>
    <property type="project" value="TreeGrafter"/>
</dbReference>
<dbReference type="GO" id="GO:0003887">
    <property type="term" value="F:DNA-directed DNA polymerase activity"/>
    <property type="evidence" value="ECO:0007669"/>
    <property type="project" value="TreeGrafter"/>
</dbReference>